<dbReference type="EMBL" id="CP036273">
    <property type="protein sequence ID" value="QDU23765.1"/>
    <property type="molecule type" value="Genomic_DNA"/>
</dbReference>
<gene>
    <name evidence="1" type="ORF">ETAA1_57720</name>
</gene>
<evidence type="ECO:0000313" key="2">
    <source>
        <dbReference type="Proteomes" id="UP000319576"/>
    </source>
</evidence>
<keyword evidence="2" id="KW-1185">Reference proteome</keyword>
<sequence length="193" mass="20968">MTADRLARHYDLLRPEERLALMLAASGRGDDVEHERLVAAAPRLTVAVPDTFPRAMAFREVLDRHRAERLELAARFFQTKRLAEDFDEGPGGRMGNVARAYGYLLLAARDGWAAFCEREMLPCGGLEVALVGGDVLRMAEDEAEGDAVTAEEVAGMIAARGGPAGAVKAAASVAAELAEVFEERLVWWEGEGR</sequence>
<dbReference type="OrthoDB" id="303339at2"/>
<protein>
    <submittedName>
        <fullName evidence="1">Uncharacterized protein</fullName>
    </submittedName>
</protein>
<accession>A0A517Y1X7</accession>
<dbReference type="AlphaFoldDB" id="A0A517Y1X7"/>
<name>A0A517Y1X7_9BACT</name>
<dbReference type="RefSeq" id="WP_145243989.1">
    <property type="nucleotide sequence ID" value="NZ_CP036273.1"/>
</dbReference>
<evidence type="ECO:0000313" key="1">
    <source>
        <dbReference type="EMBL" id="QDU23765.1"/>
    </source>
</evidence>
<dbReference type="Proteomes" id="UP000319576">
    <property type="component" value="Chromosome"/>
</dbReference>
<reference evidence="1 2" key="1">
    <citation type="submission" date="2019-02" db="EMBL/GenBank/DDBJ databases">
        <title>Deep-cultivation of Planctomycetes and their phenomic and genomic characterization uncovers novel biology.</title>
        <authorList>
            <person name="Wiegand S."/>
            <person name="Jogler M."/>
            <person name="Boedeker C."/>
            <person name="Pinto D."/>
            <person name="Vollmers J."/>
            <person name="Rivas-Marin E."/>
            <person name="Kohn T."/>
            <person name="Peeters S.H."/>
            <person name="Heuer A."/>
            <person name="Rast P."/>
            <person name="Oberbeckmann S."/>
            <person name="Bunk B."/>
            <person name="Jeske O."/>
            <person name="Meyerdierks A."/>
            <person name="Storesund J.E."/>
            <person name="Kallscheuer N."/>
            <person name="Luecker S."/>
            <person name="Lage O.M."/>
            <person name="Pohl T."/>
            <person name="Merkel B.J."/>
            <person name="Hornburger P."/>
            <person name="Mueller R.-W."/>
            <person name="Bruemmer F."/>
            <person name="Labrenz M."/>
            <person name="Spormann A.M."/>
            <person name="Op den Camp H."/>
            <person name="Overmann J."/>
            <person name="Amann R."/>
            <person name="Jetten M.S.M."/>
            <person name="Mascher T."/>
            <person name="Medema M.H."/>
            <person name="Devos D.P."/>
            <person name="Kaster A.-K."/>
            <person name="Ovreas L."/>
            <person name="Rohde M."/>
            <person name="Galperin M.Y."/>
            <person name="Jogler C."/>
        </authorList>
    </citation>
    <scope>NUCLEOTIDE SEQUENCE [LARGE SCALE GENOMIC DNA]</scope>
    <source>
        <strain evidence="1 2">ETA_A1</strain>
    </source>
</reference>
<proteinExistence type="predicted"/>
<organism evidence="1 2">
    <name type="scientific">Urbifossiella limnaea</name>
    <dbReference type="NCBI Taxonomy" id="2528023"/>
    <lineage>
        <taxon>Bacteria</taxon>
        <taxon>Pseudomonadati</taxon>
        <taxon>Planctomycetota</taxon>
        <taxon>Planctomycetia</taxon>
        <taxon>Gemmatales</taxon>
        <taxon>Gemmataceae</taxon>
        <taxon>Urbifossiella</taxon>
    </lineage>
</organism>
<dbReference type="KEGG" id="uli:ETAA1_57720"/>